<dbReference type="InterPro" id="IPR042226">
    <property type="entry name" value="eFR1_2_sf"/>
</dbReference>
<reference evidence="1" key="1">
    <citation type="submission" date="2020-05" db="EMBL/GenBank/DDBJ databases">
        <authorList>
            <person name="Chiriac C."/>
            <person name="Salcher M."/>
            <person name="Ghai R."/>
            <person name="Kavagutti S V."/>
        </authorList>
    </citation>
    <scope>NUCLEOTIDE SEQUENCE</scope>
</reference>
<organism evidence="1">
    <name type="scientific">freshwater metagenome</name>
    <dbReference type="NCBI Taxonomy" id="449393"/>
    <lineage>
        <taxon>unclassified sequences</taxon>
        <taxon>metagenomes</taxon>
        <taxon>ecological metagenomes</taxon>
    </lineage>
</organism>
<dbReference type="EMBL" id="CAEMXZ010000013">
    <property type="protein sequence ID" value="CAB4322742.1"/>
    <property type="molecule type" value="Genomic_DNA"/>
</dbReference>
<dbReference type="InterPro" id="IPR029064">
    <property type="entry name" value="Ribosomal_eL30-like_sf"/>
</dbReference>
<accession>A0A6J5YGP5</accession>
<evidence type="ECO:0000313" key="1">
    <source>
        <dbReference type="EMBL" id="CAB4322742.1"/>
    </source>
</evidence>
<dbReference type="Gene3D" id="3.30.1330.30">
    <property type="match status" value="1"/>
</dbReference>
<dbReference type="EMBL" id="CAFBNC010000049">
    <property type="protein sequence ID" value="CAB4938094.1"/>
    <property type="molecule type" value="Genomic_DNA"/>
</dbReference>
<evidence type="ECO:0000313" key="2">
    <source>
        <dbReference type="EMBL" id="CAB4938094.1"/>
    </source>
</evidence>
<proteinExistence type="predicted"/>
<sequence>MPVITETAIRELAAFRSSGSPVVSCYLDVDGRRQVRPQDYEHRLDALFRDLTGSEELVASRADLDVISNYVRGGFDRSGVRGLAMFSCVEKQFWQVLALPVPVSNQVALNHAPAVEPLEQLVHELEPLGILLVDKQRARMFVFQFGELIERAELFEALPRDYDTRDEASRGAREREQHHTDELVAQHLRHSVEVAFRHFQERGFAHLSVGGTDDVYAATVASLHPYLRERLTARIALGVGATDKEICASALEIEHRLELEKEARLVGRLRDSIGTHSKGVAGLVDTITAINERRVATLLVSQGFAESGWRCPACGSLARKGPNCAVDGVGMTHHDDIVHEIVDTALRTGCAIEVCVASADLDVLGRIGALLRY</sequence>
<dbReference type="Pfam" id="PF18854">
    <property type="entry name" value="baeRF_family10"/>
    <property type="match status" value="1"/>
</dbReference>
<gene>
    <name evidence="1" type="ORF">UFOPK1392_00479</name>
    <name evidence="2" type="ORF">UFOPK3733_01107</name>
</gene>
<dbReference type="Gene3D" id="3.30.420.60">
    <property type="entry name" value="eRF1 domain 2"/>
    <property type="match status" value="1"/>
</dbReference>
<name>A0A6J5YGP5_9ZZZZ</name>
<dbReference type="InterPro" id="IPR041202">
    <property type="entry name" value="BaeRF_family10"/>
</dbReference>
<protein>
    <submittedName>
        <fullName evidence="1">Unannotated protein</fullName>
    </submittedName>
</protein>
<dbReference type="AlphaFoldDB" id="A0A6J5YGP5"/>